<sequence>MDLECFVGREGPQAVLERRIAVRLCGRMCIGHPPVFESFPGEASDRAALTKREAHGPIFAALGNGSRARHICRPRGPFFYVDRQKSVGAIDPHAGDEAVIHVAPAHFGARAVRHLNCMVVVAVEQAVDNATNGAAALAK</sequence>
<proteinExistence type="predicted"/>
<comment type="caution">
    <text evidence="1">The sequence shown here is derived from an EMBL/GenBank/DDBJ whole genome shotgun (WGS) entry which is preliminary data.</text>
</comment>
<evidence type="ECO:0000313" key="2">
    <source>
        <dbReference type="Proteomes" id="UP000789595"/>
    </source>
</evidence>
<protein>
    <submittedName>
        <fullName evidence="1">Uncharacterized protein</fullName>
    </submittedName>
</protein>
<dbReference type="Proteomes" id="UP000789595">
    <property type="component" value="Unassembled WGS sequence"/>
</dbReference>
<reference evidence="1" key="1">
    <citation type="submission" date="2021-11" db="EMBL/GenBank/DDBJ databases">
        <authorList>
            <consortium name="Genoscope - CEA"/>
            <person name="William W."/>
        </authorList>
    </citation>
    <scope>NUCLEOTIDE SEQUENCE</scope>
</reference>
<name>A0A8J2SDW9_9STRA</name>
<dbReference type="EMBL" id="CAKKNE010000001">
    <property type="protein sequence ID" value="CAH0363692.1"/>
    <property type="molecule type" value="Genomic_DNA"/>
</dbReference>
<keyword evidence="2" id="KW-1185">Reference proteome</keyword>
<gene>
    <name evidence="1" type="ORF">PECAL_1P00150</name>
</gene>
<organism evidence="1 2">
    <name type="scientific">Pelagomonas calceolata</name>
    <dbReference type="NCBI Taxonomy" id="35677"/>
    <lineage>
        <taxon>Eukaryota</taxon>
        <taxon>Sar</taxon>
        <taxon>Stramenopiles</taxon>
        <taxon>Ochrophyta</taxon>
        <taxon>Pelagophyceae</taxon>
        <taxon>Pelagomonadales</taxon>
        <taxon>Pelagomonadaceae</taxon>
        <taxon>Pelagomonas</taxon>
    </lineage>
</organism>
<evidence type="ECO:0000313" key="1">
    <source>
        <dbReference type="EMBL" id="CAH0363692.1"/>
    </source>
</evidence>
<dbReference type="AlphaFoldDB" id="A0A8J2SDW9"/>
<accession>A0A8J2SDW9</accession>